<dbReference type="GO" id="GO:0016491">
    <property type="term" value="F:oxidoreductase activity"/>
    <property type="evidence" value="ECO:0007669"/>
    <property type="project" value="UniProtKB-KW"/>
</dbReference>
<keyword evidence="2" id="KW-0560">Oxidoreductase</keyword>
<gene>
    <name evidence="4" type="ORF">GLOTRDRAFT_140028</name>
</gene>
<dbReference type="InterPro" id="IPR036291">
    <property type="entry name" value="NAD(P)-bd_dom_sf"/>
</dbReference>
<evidence type="ECO:0000259" key="3">
    <source>
        <dbReference type="Pfam" id="PF05368"/>
    </source>
</evidence>
<name>S7RKC1_GLOTA</name>
<dbReference type="HOGENOM" id="CLU_058266_0_0_1"/>
<dbReference type="PANTHER" id="PTHR47706">
    <property type="entry name" value="NMRA-LIKE FAMILY PROTEIN"/>
    <property type="match status" value="1"/>
</dbReference>
<dbReference type="AlphaFoldDB" id="S7RKC1"/>
<dbReference type="Pfam" id="PF05368">
    <property type="entry name" value="NmrA"/>
    <property type="match status" value="1"/>
</dbReference>
<dbReference type="KEGG" id="gtr:GLOTRDRAFT_140028"/>
<dbReference type="eggNOG" id="ENOG502S12R">
    <property type="taxonomic scope" value="Eukaryota"/>
</dbReference>
<dbReference type="RefSeq" id="XP_007868401.1">
    <property type="nucleotide sequence ID" value="XM_007870210.1"/>
</dbReference>
<proteinExistence type="predicted"/>
<evidence type="ECO:0000313" key="5">
    <source>
        <dbReference type="Proteomes" id="UP000030669"/>
    </source>
</evidence>
<dbReference type="OrthoDB" id="5283654at2759"/>
<keyword evidence="5" id="KW-1185">Reference proteome</keyword>
<evidence type="ECO:0000256" key="2">
    <source>
        <dbReference type="ARBA" id="ARBA00023002"/>
    </source>
</evidence>
<dbReference type="GeneID" id="19304416"/>
<dbReference type="InterPro" id="IPR008030">
    <property type="entry name" value="NmrA-like"/>
</dbReference>
<dbReference type="OMA" id="EDSIGPW"/>
<dbReference type="Proteomes" id="UP000030669">
    <property type="component" value="Unassembled WGS sequence"/>
</dbReference>
<evidence type="ECO:0000256" key="1">
    <source>
        <dbReference type="ARBA" id="ARBA00022857"/>
    </source>
</evidence>
<dbReference type="SUPFAM" id="SSF51735">
    <property type="entry name" value="NAD(P)-binding Rossmann-fold domains"/>
    <property type="match status" value="1"/>
</dbReference>
<reference evidence="4 5" key="1">
    <citation type="journal article" date="2012" name="Science">
        <title>The Paleozoic origin of enzymatic lignin decomposition reconstructed from 31 fungal genomes.</title>
        <authorList>
            <person name="Floudas D."/>
            <person name="Binder M."/>
            <person name="Riley R."/>
            <person name="Barry K."/>
            <person name="Blanchette R.A."/>
            <person name="Henrissat B."/>
            <person name="Martinez A.T."/>
            <person name="Otillar R."/>
            <person name="Spatafora J.W."/>
            <person name="Yadav J.S."/>
            <person name="Aerts A."/>
            <person name="Benoit I."/>
            <person name="Boyd A."/>
            <person name="Carlson A."/>
            <person name="Copeland A."/>
            <person name="Coutinho P.M."/>
            <person name="de Vries R.P."/>
            <person name="Ferreira P."/>
            <person name="Findley K."/>
            <person name="Foster B."/>
            <person name="Gaskell J."/>
            <person name="Glotzer D."/>
            <person name="Gorecki P."/>
            <person name="Heitman J."/>
            <person name="Hesse C."/>
            <person name="Hori C."/>
            <person name="Igarashi K."/>
            <person name="Jurgens J.A."/>
            <person name="Kallen N."/>
            <person name="Kersten P."/>
            <person name="Kohler A."/>
            <person name="Kuees U."/>
            <person name="Kumar T.K.A."/>
            <person name="Kuo A."/>
            <person name="LaButti K."/>
            <person name="Larrondo L.F."/>
            <person name="Lindquist E."/>
            <person name="Ling A."/>
            <person name="Lombard V."/>
            <person name="Lucas S."/>
            <person name="Lundell T."/>
            <person name="Martin R."/>
            <person name="McLaughlin D.J."/>
            <person name="Morgenstern I."/>
            <person name="Morin E."/>
            <person name="Murat C."/>
            <person name="Nagy L.G."/>
            <person name="Nolan M."/>
            <person name="Ohm R.A."/>
            <person name="Patyshakuliyeva A."/>
            <person name="Rokas A."/>
            <person name="Ruiz-Duenas F.J."/>
            <person name="Sabat G."/>
            <person name="Salamov A."/>
            <person name="Samejima M."/>
            <person name="Schmutz J."/>
            <person name="Slot J.C."/>
            <person name="St John F."/>
            <person name="Stenlid J."/>
            <person name="Sun H."/>
            <person name="Sun S."/>
            <person name="Syed K."/>
            <person name="Tsang A."/>
            <person name="Wiebenga A."/>
            <person name="Young D."/>
            <person name="Pisabarro A."/>
            <person name="Eastwood D.C."/>
            <person name="Martin F."/>
            <person name="Cullen D."/>
            <person name="Grigoriev I.V."/>
            <person name="Hibbett D.S."/>
        </authorList>
    </citation>
    <scope>NUCLEOTIDE SEQUENCE [LARGE SCALE GENOMIC DNA]</scope>
    <source>
        <strain evidence="4 5">ATCC 11539</strain>
    </source>
</reference>
<organism evidence="4 5">
    <name type="scientific">Gloeophyllum trabeum (strain ATCC 11539 / FP-39264 / Madison 617)</name>
    <name type="common">Brown rot fungus</name>
    <dbReference type="NCBI Taxonomy" id="670483"/>
    <lineage>
        <taxon>Eukaryota</taxon>
        <taxon>Fungi</taxon>
        <taxon>Dikarya</taxon>
        <taxon>Basidiomycota</taxon>
        <taxon>Agaricomycotina</taxon>
        <taxon>Agaricomycetes</taxon>
        <taxon>Gloeophyllales</taxon>
        <taxon>Gloeophyllaceae</taxon>
        <taxon>Gloeophyllum</taxon>
    </lineage>
</organism>
<accession>S7RKC1</accession>
<feature type="domain" description="NmrA-like" evidence="3">
    <location>
        <begin position="15"/>
        <end position="267"/>
    </location>
</feature>
<dbReference type="Gene3D" id="3.40.50.720">
    <property type="entry name" value="NAD(P)-binding Rossmann-like Domain"/>
    <property type="match status" value="1"/>
</dbReference>
<keyword evidence="1" id="KW-0521">NADP</keyword>
<evidence type="ECO:0000313" key="4">
    <source>
        <dbReference type="EMBL" id="EPQ53099.1"/>
    </source>
</evidence>
<dbReference type="InterPro" id="IPR051609">
    <property type="entry name" value="NmrA/Isoflavone_reductase-like"/>
</dbReference>
<sequence length="356" mass="39310">MSLPMSAHLGRGQYVVAIAGATGQLGMTVSETFLDKKYKPFFSSVVCFTRDPKSEKSKALAAKGAVLRKVDIASPHSSESDIVETLQGVAADIVVSSLGINDADAANKLVRAAVQAGVKAYFPSEFGGDHWKNDFPGFEHEEWVHKKKHMSYAREYAKDKLRIISVYNGMLLEDTIGPWFGFDTEGGIYTCIGPKAVPFALTSKADIGRSLVYLSLLCMSSTNGAVPDEVHLAGSLASVEDIANAVMKESGKKIEIKEIDLGEFKELTKKDMEKGKLDNPASHIRRVFSAILIGEGKMNWEKNDNDLVNPGQKNWKWKTMQDYIKEMKGEPCRDLLNGERDSITPLSMRLMFMDLM</sequence>
<dbReference type="EMBL" id="KB469306">
    <property type="protein sequence ID" value="EPQ53099.1"/>
    <property type="molecule type" value="Genomic_DNA"/>
</dbReference>
<dbReference type="PANTHER" id="PTHR47706:SF9">
    <property type="entry name" value="NMRA-LIKE DOMAIN-CONTAINING PROTEIN-RELATED"/>
    <property type="match status" value="1"/>
</dbReference>
<protein>
    <submittedName>
        <fullName evidence="4">NAD P-binding protein</fullName>
    </submittedName>
</protein>